<name>A0A9X3EEB9_9GAMM</name>
<accession>A0A9X3EEB9</accession>
<dbReference type="Gene3D" id="3.30.70.1290">
    <property type="entry name" value="Transposase IS200-like"/>
    <property type="match status" value="1"/>
</dbReference>
<dbReference type="Proteomes" id="UP001150830">
    <property type="component" value="Unassembled WGS sequence"/>
</dbReference>
<protein>
    <submittedName>
        <fullName evidence="2">Transposase</fullName>
    </submittedName>
</protein>
<dbReference type="InterPro" id="IPR052715">
    <property type="entry name" value="RAYT_transposase"/>
</dbReference>
<organism evidence="2 3">
    <name type="scientific">Parathalassolituus penaei</name>
    <dbReference type="NCBI Taxonomy" id="2997323"/>
    <lineage>
        <taxon>Bacteria</taxon>
        <taxon>Pseudomonadati</taxon>
        <taxon>Pseudomonadota</taxon>
        <taxon>Gammaproteobacteria</taxon>
        <taxon>Oceanospirillales</taxon>
        <taxon>Oceanospirillaceae</taxon>
        <taxon>Parathalassolituus</taxon>
    </lineage>
</organism>
<dbReference type="GO" id="GO:0004803">
    <property type="term" value="F:transposase activity"/>
    <property type="evidence" value="ECO:0007669"/>
    <property type="project" value="InterPro"/>
</dbReference>
<dbReference type="EMBL" id="JAPNOA010000028">
    <property type="protein sequence ID" value="MCY0965636.1"/>
    <property type="molecule type" value="Genomic_DNA"/>
</dbReference>
<dbReference type="NCBIfam" id="NF047646">
    <property type="entry name" value="REP_Tyr_transpos"/>
    <property type="match status" value="1"/>
</dbReference>
<dbReference type="SUPFAM" id="SSF143422">
    <property type="entry name" value="Transposase IS200-like"/>
    <property type="match status" value="1"/>
</dbReference>
<proteinExistence type="predicted"/>
<dbReference type="SMART" id="SM01321">
    <property type="entry name" value="Y1_Tnp"/>
    <property type="match status" value="1"/>
</dbReference>
<gene>
    <name evidence="2" type="ORF">OUO13_10590</name>
</gene>
<dbReference type="AlphaFoldDB" id="A0A9X3EEB9"/>
<dbReference type="InterPro" id="IPR036515">
    <property type="entry name" value="Transposase_17_sf"/>
</dbReference>
<feature type="domain" description="Transposase IS200-like" evidence="1">
    <location>
        <begin position="8"/>
        <end position="131"/>
    </location>
</feature>
<sequence length="173" mass="20843">MRYRRFYVSGGTYFFTVNLADRRSLLLVERVAELREVVRRVKALRPFVINAWVVLPDHIHAVWTLPAGDSDFSGRWRDIKTRFAKVIPATEALSASQHQRHERGIWQPRFWEHCIRDEEDYWRHLDYAHWNPMKHGYVQRIQDWPYSSFHRAVTEGLYPRDWCGEILVRPPVR</sequence>
<reference evidence="2" key="1">
    <citation type="submission" date="2022-11" db="EMBL/GenBank/DDBJ databases">
        <title>Parathalassolutuus dongxingensis gen. nov., sp. nov., a novel member of family Oceanospirillaceae isolated from a coastal shrimp pond in Guangxi, China.</title>
        <authorList>
            <person name="Chen H."/>
        </authorList>
    </citation>
    <scope>NUCLEOTIDE SEQUENCE</scope>
    <source>
        <strain evidence="2">G-43</strain>
    </source>
</reference>
<dbReference type="GO" id="GO:0006313">
    <property type="term" value="P:DNA transposition"/>
    <property type="evidence" value="ECO:0007669"/>
    <property type="project" value="InterPro"/>
</dbReference>
<comment type="caution">
    <text evidence="2">The sequence shown here is derived from an EMBL/GenBank/DDBJ whole genome shotgun (WGS) entry which is preliminary data.</text>
</comment>
<evidence type="ECO:0000313" key="2">
    <source>
        <dbReference type="EMBL" id="MCY0965636.1"/>
    </source>
</evidence>
<dbReference type="InterPro" id="IPR002686">
    <property type="entry name" value="Transposase_17"/>
</dbReference>
<evidence type="ECO:0000259" key="1">
    <source>
        <dbReference type="SMART" id="SM01321"/>
    </source>
</evidence>
<dbReference type="PANTHER" id="PTHR36966:SF1">
    <property type="entry name" value="REP-ASSOCIATED TYROSINE TRANSPOSASE"/>
    <property type="match status" value="1"/>
</dbReference>
<dbReference type="RefSeq" id="WP_283173850.1">
    <property type="nucleotide sequence ID" value="NZ_JAPNOA010000028.1"/>
</dbReference>
<dbReference type="GO" id="GO:0043565">
    <property type="term" value="F:sequence-specific DNA binding"/>
    <property type="evidence" value="ECO:0007669"/>
    <property type="project" value="TreeGrafter"/>
</dbReference>
<dbReference type="PANTHER" id="PTHR36966">
    <property type="entry name" value="REP-ASSOCIATED TYROSINE TRANSPOSASE"/>
    <property type="match status" value="1"/>
</dbReference>
<evidence type="ECO:0000313" key="3">
    <source>
        <dbReference type="Proteomes" id="UP001150830"/>
    </source>
</evidence>
<keyword evidence="3" id="KW-1185">Reference proteome</keyword>